<keyword evidence="3 7" id="KW-1133">Transmembrane helix</keyword>
<protein>
    <recommendedName>
        <fullName evidence="10">SURF1-like protein</fullName>
    </recommendedName>
</protein>
<evidence type="ECO:0000256" key="4">
    <source>
        <dbReference type="ARBA" id="ARBA00023136"/>
    </source>
</evidence>
<dbReference type="InterPro" id="IPR002994">
    <property type="entry name" value="Surf1/Shy1"/>
</dbReference>
<feature type="region of interest" description="Disordered" evidence="6">
    <location>
        <begin position="828"/>
        <end position="851"/>
    </location>
</feature>
<evidence type="ECO:0000256" key="2">
    <source>
        <dbReference type="ARBA" id="ARBA00022692"/>
    </source>
</evidence>
<keyword evidence="4 7" id="KW-0472">Membrane</keyword>
<dbReference type="Pfam" id="PF02104">
    <property type="entry name" value="SURF1"/>
    <property type="match status" value="1"/>
</dbReference>
<dbReference type="InParanoid" id="J4IBD1"/>
<dbReference type="PANTHER" id="PTHR23427:SF2">
    <property type="entry name" value="SURFEIT LOCUS PROTEIN 1"/>
    <property type="match status" value="1"/>
</dbReference>
<dbReference type="Proteomes" id="UP000006352">
    <property type="component" value="Unassembled WGS sequence"/>
</dbReference>
<feature type="transmembrane region" description="Helical" evidence="7">
    <location>
        <begin position="1226"/>
        <end position="1243"/>
    </location>
</feature>
<sequence length="1244" mass="139462">MVLAGIIPAFTFALGTWQVKRLKWKVAMIDELEEKLQREPMSLPKRVNLAAIPDFAYRKVMLKGRWDAEHAMLLGPRVRDGTNGYHLVVPLIRSDGSTVLVDRGFVSKDMAGDAKCHLEDGETQILGMLRTSHVRNNFTPNNDPEKGEWYWADISAMAEYAGGEQTGVQPVYIEEIFGGHGGEVSSRLARGIPVGRAPTVDVRNAHASYVVTCYVYKIANEAATDANAPSALTSGHKARPSSSTDHTTSNLNADATGSPSAEQGKHLRICFPHGEDRASLVDDIPADSMRLRSSPGLRKSILGQGKDSLLIERRHDFGRRRVRSVDMKAVSPHIKRHSVEAGDVTTRYSRRVSHTGSRGVQKEREPQSAVLSDGQTDLSLSSAFSDEYDLSREGMSGRSLIIEDVRHAVRLKARREARLKAAQAYSHTEHQSKSDVDPFNSRVSPVKTHLQIHPTIAAAPEVLNNDSEIDFSPSIGTIPLHPVPSSSNGGATLDWSGSASEDEKSDKKWTLHLSKKKQKERQALPSSRIVVERQDSLYADKLARIREKAHSRTLRKAAITSDQLARRYSILLTPPSSHVPFFNLLQVVRWYDGQEAIAKASLDKTEPFTWLKHLDKGGRDSPRIPWHVTASIVEEYIKSRHNQIMATIPEDEVVKSSPIAPSFPENMSPSSGSHSWNPSPQFLEPSLSRRRSSYDQQLSFEPHVESGRESVIGESRPSSEGFTRYWKQSHQITTESAPSSLYSFKLNGGGSSAKSNHNLRNVAKRLRRKPYDSEDALSSARNSVSERSVSEDVPTKIRGYMHSRPTTPGLLSPDELHTDDDKVSYEAVDKGNGDGLPTSTLEKFPKGGDIIGTPTPETAVDRHEVSPSLSRFVPIRRLRTSLPTSHRALAQEREQRQRAVDEEIERQEYERKARILEETASQNYRIRYLLQRVAATIREYDVVQSGFITCPEVLSSAIPSDVLEAFSHDPSAFTSSTRSVKGWKAVEDIHERIRRQRKLLRAFASSMAFESAGQGLQTNVFDDPISSMGDALKKLEEHHSCISSQADRVTDALVRVKAVHQTVKEDYNNTLAHTSLVYPELSQIIALEESYRSHYQQFWDIGLDALTLLLDTVTPFWRNYGKVIGEDVQDFLIIPWYRNEFTGEPKKYPLTRLPQRSLQHWIGLLCLCFFSLGFTLLQTRAAFALSMNWDLPWVTQAGLWWLIFPFFILGLLVQWCAVLIEVSIVLAQWGVVVWWIGWAVNIFT</sequence>
<feature type="region of interest" description="Disordered" evidence="6">
    <location>
        <begin position="748"/>
        <end position="792"/>
    </location>
</feature>
<keyword evidence="9" id="KW-1185">Reference proteome</keyword>
<feature type="transmembrane region" description="Helical" evidence="7">
    <location>
        <begin position="1198"/>
        <end position="1220"/>
    </location>
</feature>
<feature type="region of interest" description="Disordered" evidence="6">
    <location>
        <begin position="346"/>
        <end position="375"/>
    </location>
</feature>
<reference evidence="8 9" key="1">
    <citation type="journal article" date="2012" name="Appl. Environ. Microbiol.">
        <title>Short-read sequencing for genomic analysis of the brown rot fungus Fibroporia radiculosa.</title>
        <authorList>
            <person name="Tang J.D."/>
            <person name="Perkins A.D."/>
            <person name="Sonstegard T.S."/>
            <person name="Schroeder S.G."/>
            <person name="Burgess S.C."/>
            <person name="Diehl S.V."/>
        </authorList>
    </citation>
    <scope>NUCLEOTIDE SEQUENCE [LARGE SCALE GENOMIC DNA]</scope>
    <source>
        <strain evidence="8 9">TFFH 294</strain>
    </source>
</reference>
<dbReference type="AlphaFoldDB" id="J4IBD1"/>
<dbReference type="GO" id="GO:0016020">
    <property type="term" value="C:membrane"/>
    <property type="evidence" value="ECO:0007669"/>
    <property type="project" value="UniProtKB-SubCell"/>
</dbReference>
<dbReference type="RefSeq" id="XP_012183734.1">
    <property type="nucleotide sequence ID" value="XM_012328344.1"/>
</dbReference>
<evidence type="ECO:0000256" key="5">
    <source>
        <dbReference type="SAM" id="Coils"/>
    </source>
</evidence>
<feature type="region of interest" description="Disordered" evidence="6">
    <location>
        <begin position="228"/>
        <end position="263"/>
    </location>
</feature>
<dbReference type="GO" id="GO:0033617">
    <property type="term" value="P:mitochondrial respiratory chain complex IV assembly"/>
    <property type="evidence" value="ECO:0007669"/>
    <property type="project" value="TreeGrafter"/>
</dbReference>
<feature type="coiled-coil region" evidence="5">
    <location>
        <begin position="892"/>
        <end position="919"/>
    </location>
</feature>
<dbReference type="OrthoDB" id="3190515at2759"/>
<evidence type="ECO:0000256" key="1">
    <source>
        <dbReference type="ARBA" id="ARBA00004370"/>
    </source>
</evidence>
<feature type="region of interest" description="Disordered" evidence="6">
    <location>
        <begin position="480"/>
        <end position="501"/>
    </location>
</feature>
<comment type="subcellular location">
    <subcellularLocation>
        <location evidence="1">Membrane</location>
    </subcellularLocation>
</comment>
<dbReference type="GO" id="GO:0005739">
    <property type="term" value="C:mitochondrion"/>
    <property type="evidence" value="ECO:0007669"/>
    <property type="project" value="TreeGrafter"/>
</dbReference>
<dbReference type="HOGENOM" id="CLU_007123_0_0_1"/>
<name>J4IBD1_9APHY</name>
<feature type="region of interest" description="Disordered" evidence="6">
    <location>
        <begin position="657"/>
        <end position="723"/>
    </location>
</feature>
<evidence type="ECO:0000256" key="6">
    <source>
        <dbReference type="SAM" id="MobiDB-lite"/>
    </source>
</evidence>
<evidence type="ECO:0000313" key="8">
    <source>
        <dbReference type="EMBL" id="CCM04451.1"/>
    </source>
</evidence>
<gene>
    <name evidence="8" type="ORF">FIBRA_06631</name>
</gene>
<evidence type="ECO:0000256" key="7">
    <source>
        <dbReference type="SAM" id="Phobius"/>
    </source>
</evidence>
<dbReference type="CDD" id="cd06662">
    <property type="entry name" value="SURF1"/>
    <property type="match status" value="1"/>
</dbReference>
<dbReference type="InterPro" id="IPR045214">
    <property type="entry name" value="Surf1/Surf4"/>
</dbReference>
<feature type="compositionally biased region" description="Polar residues" evidence="6">
    <location>
        <begin position="240"/>
        <end position="261"/>
    </location>
</feature>
<evidence type="ECO:0000313" key="9">
    <source>
        <dbReference type="Proteomes" id="UP000006352"/>
    </source>
</evidence>
<proteinExistence type="predicted"/>
<dbReference type="EMBL" id="HE797157">
    <property type="protein sequence ID" value="CCM04451.1"/>
    <property type="molecule type" value="Genomic_DNA"/>
</dbReference>
<feature type="transmembrane region" description="Helical" evidence="7">
    <location>
        <begin position="1158"/>
        <end position="1177"/>
    </location>
</feature>
<feature type="compositionally biased region" description="Polar residues" evidence="6">
    <location>
        <begin position="484"/>
        <end position="499"/>
    </location>
</feature>
<evidence type="ECO:0008006" key="10">
    <source>
        <dbReference type="Google" id="ProtNLM"/>
    </source>
</evidence>
<dbReference type="PROSITE" id="PS50895">
    <property type="entry name" value="SURF1"/>
    <property type="match status" value="1"/>
</dbReference>
<keyword evidence="2 7" id="KW-0812">Transmembrane</keyword>
<organism evidence="8 9">
    <name type="scientific">Fibroporia radiculosa</name>
    <dbReference type="NCBI Taxonomy" id="599839"/>
    <lineage>
        <taxon>Eukaryota</taxon>
        <taxon>Fungi</taxon>
        <taxon>Dikarya</taxon>
        <taxon>Basidiomycota</taxon>
        <taxon>Agaricomycotina</taxon>
        <taxon>Agaricomycetes</taxon>
        <taxon>Polyporales</taxon>
        <taxon>Fibroporiaceae</taxon>
        <taxon>Fibroporia</taxon>
    </lineage>
</organism>
<dbReference type="PANTHER" id="PTHR23427">
    <property type="entry name" value="SURFEIT LOCUS PROTEIN"/>
    <property type="match status" value="1"/>
</dbReference>
<dbReference type="GeneID" id="24099362"/>
<evidence type="ECO:0000256" key="3">
    <source>
        <dbReference type="ARBA" id="ARBA00022989"/>
    </source>
</evidence>
<keyword evidence="5" id="KW-0175">Coiled coil</keyword>
<accession>J4IBD1</accession>
<dbReference type="STRING" id="599839.J4IBD1"/>
<feature type="compositionally biased region" description="Low complexity" evidence="6">
    <location>
        <begin position="668"/>
        <end position="680"/>
    </location>
</feature>